<gene>
    <name evidence="1" type="ORF">CBE74_12160</name>
</gene>
<protein>
    <submittedName>
        <fullName evidence="1">Uncharacterized protein</fullName>
    </submittedName>
</protein>
<keyword evidence="2" id="KW-1185">Reference proteome</keyword>
<dbReference type="Proteomes" id="UP000195652">
    <property type="component" value="Chromosome"/>
</dbReference>
<reference evidence="1 2" key="2">
    <citation type="journal article" date="2020" name="Antonie Van Leeuwenhoek">
        <title>Phylogenomic characterisation of a novel corynebacterial species pathogenic to animals.</title>
        <authorList>
            <person name="Moller J."/>
            <person name="Musella L."/>
            <person name="Melnikov V."/>
            <person name="Geissdorfer W."/>
            <person name="Burkovski A."/>
            <person name="Sangal V."/>
        </authorList>
    </citation>
    <scope>NUCLEOTIDE SEQUENCE [LARGE SCALE GENOMIC DNA]</scope>
    <source>
        <strain evidence="1 2">PO100/5</strain>
    </source>
</reference>
<accession>A0ACD4PYE2</accession>
<sequence>MQLTDKSLAGKNVFSGNRVYEPQKGDTICYYGAASKKTSCSEVLNTDSYLVAAGELGTITGDSGGPNWVPGKGYVGQTLGVVSWDNTDASVSVIRKQDVDMTSPAVPWTQDYEFAFPTPDEAKKAQKAEVLLPMVYQETKQREESNAWKFDEYLSDLGHAGNTAELREVIQEHKTALTSVVNSNPWGSNDEGRVSFLTAVTKVTELGEEINRLIEEKRAT</sequence>
<name>A0ACD4PYE2_9CORY</name>
<organism evidence="1 2">
    <name type="scientific">Corynebacterium silvaticum</name>
    <dbReference type="NCBI Taxonomy" id="2320431"/>
    <lineage>
        <taxon>Bacteria</taxon>
        <taxon>Bacillati</taxon>
        <taxon>Actinomycetota</taxon>
        <taxon>Actinomycetes</taxon>
        <taxon>Mycobacteriales</taxon>
        <taxon>Corynebacteriaceae</taxon>
        <taxon>Corynebacterium</taxon>
    </lineage>
</organism>
<reference evidence="1 2" key="1">
    <citation type="journal article" date="2014" name="BMC Vet. Res.">
        <title>First report of Corynebacterium pseudotuberculosis from caseous lymphadenitis lesions in Black Alentejano pig (Sus scrofa domesticus).</title>
        <authorList>
            <person name="Oliveira M."/>
            <person name="Barroco C."/>
            <person name="Mottola C."/>
            <person name="Santos R."/>
            <person name="Lemsaddek A."/>
            <person name="Tavares L."/>
            <person name="Semedo-Lemsaddek T."/>
        </authorList>
    </citation>
    <scope>NUCLEOTIDE SEQUENCE [LARGE SCALE GENOMIC DNA]</scope>
    <source>
        <strain evidence="1 2">PO100/5</strain>
    </source>
</reference>
<evidence type="ECO:0000313" key="1">
    <source>
        <dbReference type="EMBL" id="WCV10706.1"/>
    </source>
</evidence>
<reference evidence="1 2" key="3">
    <citation type="journal article" date="2020" name="Int. J. Syst. Evol. Microbiol.">
        <title>Corynebacterium silvaticum sp. nov., a unique group of NTTB corynebacteria in wild boar and roe deer.</title>
        <authorList>
            <person name="Dangel A."/>
            <person name="Berger A."/>
            <person name="Rau J."/>
            <person name="Eisenberg T."/>
            <person name="Kampfer P."/>
            <person name="Margos G."/>
            <person name="Contzen M."/>
            <person name="Busse H.J."/>
            <person name="Konrad R."/>
            <person name="Peters M."/>
            <person name="Sting R."/>
            <person name="Sing A."/>
        </authorList>
    </citation>
    <scope>NUCLEOTIDE SEQUENCE [LARGE SCALE GENOMIC DNA]</scope>
    <source>
        <strain evidence="1 2">PO100/5</strain>
    </source>
</reference>
<proteinExistence type="predicted"/>
<dbReference type="EMBL" id="CP021417">
    <property type="protein sequence ID" value="WCV10706.1"/>
    <property type="molecule type" value="Genomic_DNA"/>
</dbReference>
<reference evidence="1 2" key="4">
    <citation type="journal article" date="2020" name="PLoS ONE">
        <title>Taxonomic classification of strain PO100/5 shows a broader geographic distribution and genetic markers of the recently described Corynebacterium silvaticum.</title>
        <authorList>
            <person name="Viana M.V.C."/>
            <person name="Profeta R."/>
            <person name="da Silva A.L."/>
            <person name="Hurtado R."/>
            <person name="Cerqueira J.C."/>
            <person name="Ribeiro B.F.S."/>
            <person name="Almeida M.O."/>
            <person name="Morais-Rodrigues F."/>
            <person name="Soares S.C."/>
            <person name="Oliveira M."/>
            <person name="Tavares L."/>
            <person name="Figueiredo H."/>
            <person name="Wattam A.R."/>
            <person name="Barh D."/>
            <person name="Ghosh P."/>
            <person name="Silva A."/>
            <person name="Azevedo V."/>
        </authorList>
    </citation>
    <scope>NUCLEOTIDE SEQUENCE [LARGE SCALE GENOMIC DNA]</scope>
    <source>
        <strain evidence="1 2">PO100/5</strain>
    </source>
</reference>
<evidence type="ECO:0000313" key="2">
    <source>
        <dbReference type="Proteomes" id="UP000195652"/>
    </source>
</evidence>